<name>I3Z106_BELBD</name>
<organism evidence="2 3">
    <name type="scientific">Belliella baltica (strain DSM 15883 / CIP 108006 / LMG 21964 / BA134)</name>
    <dbReference type="NCBI Taxonomy" id="866536"/>
    <lineage>
        <taxon>Bacteria</taxon>
        <taxon>Pseudomonadati</taxon>
        <taxon>Bacteroidota</taxon>
        <taxon>Cytophagia</taxon>
        <taxon>Cytophagales</taxon>
        <taxon>Cyclobacteriaceae</taxon>
        <taxon>Belliella</taxon>
    </lineage>
</organism>
<dbReference type="InterPro" id="IPR011335">
    <property type="entry name" value="Restrct_endonuc-II-like"/>
</dbReference>
<dbReference type="InterPro" id="IPR008538">
    <property type="entry name" value="Uma2"/>
</dbReference>
<dbReference type="PANTHER" id="PTHR36558:SF1">
    <property type="entry name" value="RESTRICTION ENDONUCLEASE DOMAIN-CONTAINING PROTEIN-RELATED"/>
    <property type="match status" value="1"/>
</dbReference>
<proteinExistence type="predicted"/>
<dbReference type="OrthoDB" id="9808428at2"/>
<dbReference type="SUPFAM" id="SSF52980">
    <property type="entry name" value="Restriction endonuclease-like"/>
    <property type="match status" value="1"/>
</dbReference>
<gene>
    <name evidence="2" type="ordered locus">Belba_0257</name>
</gene>
<dbReference type="CDD" id="cd06260">
    <property type="entry name" value="DUF820-like"/>
    <property type="match status" value="1"/>
</dbReference>
<evidence type="ECO:0000259" key="1">
    <source>
        <dbReference type="Pfam" id="PF05685"/>
    </source>
</evidence>
<sequence length="209" mass="23633">MDKQDLKNKVEEPSTDYLPTGQAGGNYTYADYLTWQMEEMVELIKGKIFKQAAAPRVNHQRVAGIVFSAFFNFLKGKQCEAFIAPFDVRLPVKSKKHEDINTVVQPDICVICDPAKIDELGCIGAPDLVVEILSPGNNKKELQNKYEVYEESGVKEYWVIHPNECTLVIYTLVESKYSTSRILTMGDIVKSKAIEGFELDLTEVFENLL</sequence>
<evidence type="ECO:0000313" key="2">
    <source>
        <dbReference type="EMBL" id="AFL82924.1"/>
    </source>
</evidence>
<dbReference type="PATRIC" id="fig|866536.3.peg.270"/>
<dbReference type="STRING" id="866536.Belba_0257"/>
<dbReference type="Proteomes" id="UP000006050">
    <property type="component" value="Chromosome"/>
</dbReference>
<dbReference type="InterPro" id="IPR012296">
    <property type="entry name" value="Nuclease_put_TT1808"/>
</dbReference>
<dbReference type="Pfam" id="PF05685">
    <property type="entry name" value="Uma2"/>
    <property type="match status" value="1"/>
</dbReference>
<keyword evidence="3" id="KW-1185">Reference proteome</keyword>
<dbReference type="RefSeq" id="WP_014770940.1">
    <property type="nucleotide sequence ID" value="NC_018010.1"/>
</dbReference>
<feature type="domain" description="Putative restriction endonuclease" evidence="1">
    <location>
        <begin position="30"/>
        <end position="201"/>
    </location>
</feature>
<reference evidence="3" key="1">
    <citation type="submission" date="2012-06" db="EMBL/GenBank/DDBJ databases">
        <title>The complete genome of Belliella baltica DSM 15883.</title>
        <authorList>
            <person name="Lucas S."/>
            <person name="Copeland A."/>
            <person name="Lapidus A."/>
            <person name="Goodwin L."/>
            <person name="Pitluck S."/>
            <person name="Peters L."/>
            <person name="Mikhailova N."/>
            <person name="Davenport K."/>
            <person name="Kyrpides N."/>
            <person name="Mavromatis K."/>
            <person name="Pagani I."/>
            <person name="Ivanova N."/>
            <person name="Ovchinnikova G."/>
            <person name="Zeytun A."/>
            <person name="Detter J.C."/>
            <person name="Han C."/>
            <person name="Land M."/>
            <person name="Hauser L."/>
            <person name="Markowitz V."/>
            <person name="Cheng J.-F."/>
            <person name="Hugenholtz P."/>
            <person name="Woyke T."/>
            <person name="Wu D."/>
            <person name="Tindall B."/>
            <person name="Pomrenke H."/>
            <person name="Brambilla E."/>
            <person name="Klenk H.-P."/>
            <person name="Eisen J.A."/>
        </authorList>
    </citation>
    <scope>NUCLEOTIDE SEQUENCE [LARGE SCALE GENOMIC DNA]</scope>
    <source>
        <strain evidence="3">DSM 15883 / CIP 108006 / LMG 21964 / BA134</strain>
    </source>
</reference>
<dbReference type="AlphaFoldDB" id="I3Z106"/>
<dbReference type="EMBL" id="CP003281">
    <property type="protein sequence ID" value="AFL82924.1"/>
    <property type="molecule type" value="Genomic_DNA"/>
</dbReference>
<dbReference type="PANTHER" id="PTHR36558">
    <property type="entry name" value="GLR1098 PROTEIN"/>
    <property type="match status" value="1"/>
</dbReference>
<dbReference type="eggNOG" id="COG4636">
    <property type="taxonomic scope" value="Bacteria"/>
</dbReference>
<evidence type="ECO:0000313" key="3">
    <source>
        <dbReference type="Proteomes" id="UP000006050"/>
    </source>
</evidence>
<dbReference type="Gene3D" id="3.90.1570.10">
    <property type="entry name" value="tt1808, chain A"/>
    <property type="match status" value="1"/>
</dbReference>
<accession>I3Z106</accession>
<dbReference type="KEGG" id="bbd:Belba_0257"/>
<protein>
    <recommendedName>
        <fullName evidence="1">Putative restriction endonuclease domain-containing protein</fullName>
    </recommendedName>
</protein>
<dbReference type="HOGENOM" id="CLU_076312_0_2_10"/>